<dbReference type="RefSeq" id="WP_050058130.1">
    <property type="nucleotide sequence ID" value="NZ_JACHEK010000009.1"/>
</dbReference>
<dbReference type="Proteomes" id="UP000538666">
    <property type="component" value="Unassembled WGS sequence"/>
</dbReference>
<dbReference type="EMBL" id="JACHEK010000009">
    <property type="protein sequence ID" value="MBB6146441.1"/>
    <property type="molecule type" value="Genomic_DNA"/>
</dbReference>
<feature type="transmembrane region" description="Helical" evidence="1">
    <location>
        <begin position="87"/>
        <end position="110"/>
    </location>
</feature>
<feature type="transmembrane region" description="Helical" evidence="1">
    <location>
        <begin position="223"/>
        <end position="240"/>
    </location>
</feature>
<keyword evidence="1" id="KW-0472">Membrane</keyword>
<evidence type="ECO:0000256" key="1">
    <source>
        <dbReference type="SAM" id="Phobius"/>
    </source>
</evidence>
<organism evidence="2 3">
    <name type="scientific">Silvibacterium bohemicum</name>
    <dbReference type="NCBI Taxonomy" id="1577686"/>
    <lineage>
        <taxon>Bacteria</taxon>
        <taxon>Pseudomonadati</taxon>
        <taxon>Acidobacteriota</taxon>
        <taxon>Terriglobia</taxon>
        <taxon>Terriglobales</taxon>
        <taxon>Acidobacteriaceae</taxon>
        <taxon>Silvibacterium</taxon>
    </lineage>
</organism>
<proteinExistence type="predicted"/>
<reference evidence="2 3" key="1">
    <citation type="submission" date="2020-08" db="EMBL/GenBank/DDBJ databases">
        <title>Genomic Encyclopedia of Type Strains, Phase IV (KMG-IV): sequencing the most valuable type-strain genomes for metagenomic binning, comparative biology and taxonomic classification.</title>
        <authorList>
            <person name="Goeker M."/>
        </authorList>
    </citation>
    <scope>NUCLEOTIDE SEQUENCE [LARGE SCALE GENOMIC DNA]</scope>
    <source>
        <strain evidence="2 3">DSM 103733</strain>
    </source>
</reference>
<feature type="transmembrane region" description="Helical" evidence="1">
    <location>
        <begin position="180"/>
        <end position="203"/>
    </location>
</feature>
<keyword evidence="1" id="KW-1133">Transmembrane helix</keyword>
<protein>
    <submittedName>
        <fullName evidence="2">Putative membrane protein</fullName>
    </submittedName>
</protein>
<evidence type="ECO:0000313" key="3">
    <source>
        <dbReference type="Proteomes" id="UP000538666"/>
    </source>
</evidence>
<accession>A0A841K5M5</accession>
<feature type="transmembrane region" description="Helical" evidence="1">
    <location>
        <begin position="252"/>
        <end position="270"/>
    </location>
</feature>
<evidence type="ECO:0000313" key="2">
    <source>
        <dbReference type="EMBL" id="MBB6146441.1"/>
    </source>
</evidence>
<comment type="caution">
    <text evidence="2">The sequence shown here is derived from an EMBL/GenBank/DDBJ whole genome shotgun (WGS) entry which is preliminary data.</text>
</comment>
<dbReference type="AlphaFoldDB" id="A0A841K5M5"/>
<feature type="transmembrane region" description="Helical" evidence="1">
    <location>
        <begin position="130"/>
        <end position="150"/>
    </location>
</feature>
<sequence length="332" mass="36873">MNLNQDNLLNRYLQAVGFWLPRRQKDDILAELAEDLRQQMEDREEELGRGLEDADIKAILKQRGQPMRVAASFLPQQSLIGPVLYPIYLMVLKIVVLVTLLINVIATILSTVFNHAAAPHPIAAVLRSVGAAWSIFFIQFGIVTLIFAAIDRYAAASIGSEDWDPGKLARVRVSKPAKRLNLATELVFGVIGLVWLLAVPSYPFLLVGPASLIVKPAPIWSEVYIPLLVLAMAGITENVITLLRPDLRWFRPVFRILSSAFCIWIGYRLLQAHEYAIGLTAGGAQYTTIINQILHWGILGTMAGFGIAICVHVWELVKDLMESVQSTNVRLA</sequence>
<keyword evidence="3" id="KW-1185">Reference proteome</keyword>
<name>A0A841K5M5_9BACT</name>
<feature type="transmembrane region" description="Helical" evidence="1">
    <location>
        <begin position="293"/>
        <end position="314"/>
    </location>
</feature>
<gene>
    <name evidence="2" type="ORF">HNQ77_004413</name>
</gene>
<keyword evidence="1" id="KW-0812">Transmembrane</keyword>